<evidence type="ECO:0000313" key="3">
    <source>
        <dbReference type="Proteomes" id="UP000317332"/>
    </source>
</evidence>
<accession>A0A506PIZ8</accession>
<keyword evidence="1" id="KW-0732">Signal</keyword>
<comment type="caution">
    <text evidence="2">The sequence shown here is derived from an EMBL/GenBank/DDBJ whole genome shotgun (WGS) entry which is preliminary data.</text>
</comment>
<reference evidence="2 3" key="1">
    <citation type="submission" date="2019-06" db="EMBL/GenBank/DDBJ databases">
        <title>Flavobacteriaceae Paucihalobacterium erythroidium CWB-1, complete genome.</title>
        <authorList>
            <person name="Wu S."/>
        </authorList>
    </citation>
    <scope>NUCLEOTIDE SEQUENCE [LARGE SCALE GENOMIC DNA]</scope>
    <source>
        <strain evidence="2 3">CWB-1</strain>
    </source>
</reference>
<dbReference type="OrthoDB" id="705638at2"/>
<dbReference type="RefSeq" id="WP_140989637.1">
    <property type="nucleotide sequence ID" value="NZ_VHIQ01000003.1"/>
</dbReference>
<dbReference type="InterPro" id="IPR025348">
    <property type="entry name" value="DUF4252"/>
</dbReference>
<dbReference type="Proteomes" id="UP000317332">
    <property type="component" value="Unassembled WGS sequence"/>
</dbReference>
<name>A0A506PIZ8_9FLAO</name>
<gene>
    <name evidence="2" type="ORF">FJ651_06335</name>
</gene>
<protein>
    <submittedName>
        <fullName evidence="2">DUF4252 domain-containing protein</fullName>
    </submittedName>
</protein>
<organism evidence="2 3">
    <name type="scientific">Paucihalobacter ruber</name>
    <dbReference type="NCBI Taxonomy" id="2567861"/>
    <lineage>
        <taxon>Bacteria</taxon>
        <taxon>Pseudomonadati</taxon>
        <taxon>Bacteroidota</taxon>
        <taxon>Flavobacteriia</taxon>
        <taxon>Flavobacteriales</taxon>
        <taxon>Flavobacteriaceae</taxon>
        <taxon>Paucihalobacter</taxon>
    </lineage>
</organism>
<evidence type="ECO:0000313" key="2">
    <source>
        <dbReference type="EMBL" id="TPV33771.1"/>
    </source>
</evidence>
<proteinExistence type="predicted"/>
<feature type="chain" id="PRO_5021288979" evidence="1">
    <location>
        <begin position="20"/>
        <end position="190"/>
    </location>
</feature>
<evidence type="ECO:0000256" key="1">
    <source>
        <dbReference type="SAM" id="SignalP"/>
    </source>
</evidence>
<keyword evidence="3" id="KW-1185">Reference proteome</keyword>
<sequence>MKKVSFILALILMPVLVTAQSVFDKYEDVKGVTSVVVNQKMFSMIASMGVNLDDAEAQEYLDMVKKITGMRVFTTGDAKVSADMLATVDGYLKTSSLQELMRIKDGEQNIKFYVKEGKDENHVKELLMFMTGLNELTKNSDVNINGKKLEVETVLLSLTGDIDLRKIGEITNGMNVPGGDQLKKVKKSSE</sequence>
<dbReference type="AlphaFoldDB" id="A0A506PIZ8"/>
<dbReference type="Pfam" id="PF14060">
    <property type="entry name" value="DUF4252"/>
    <property type="match status" value="1"/>
</dbReference>
<dbReference type="EMBL" id="VHIQ01000003">
    <property type="protein sequence ID" value="TPV33771.1"/>
    <property type="molecule type" value="Genomic_DNA"/>
</dbReference>
<feature type="signal peptide" evidence="1">
    <location>
        <begin position="1"/>
        <end position="19"/>
    </location>
</feature>